<reference evidence="2" key="1">
    <citation type="journal article" date="2022" name="Front. Genet.">
        <title>Chromosome-Scale Assembly of the Dendrobium nobile Genome Provides Insights Into the Molecular Mechanism of the Biosynthesis of the Medicinal Active Ingredient of Dendrobium.</title>
        <authorList>
            <person name="Xu Q."/>
            <person name="Niu S.-C."/>
            <person name="Li K.-L."/>
            <person name="Zheng P.-J."/>
            <person name="Zhang X.-J."/>
            <person name="Jia Y."/>
            <person name="Liu Y."/>
            <person name="Niu Y.-X."/>
            <person name="Yu L.-H."/>
            <person name="Chen D.-F."/>
            <person name="Zhang G.-Q."/>
        </authorList>
    </citation>
    <scope>NUCLEOTIDE SEQUENCE</scope>
    <source>
        <tissue evidence="2">Leaf</tissue>
    </source>
</reference>
<keyword evidence="3" id="KW-1185">Reference proteome</keyword>
<organism evidence="2 3">
    <name type="scientific">Dendrobium nobile</name>
    <name type="common">Orchid</name>
    <dbReference type="NCBI Taxonomy" id="94219"/>
    <lineage>
        <taxon>Eukaryota</taxon>
        <taxon>Viridiplantae</taxon>
        <taxon>Streptophyta</taxon>
        <taxon>Embryophyta</taxon>
        <taxon>Tracheophyta</taxon>
        <taxon>Spermatophyta</taxon>
        <taxon>Magnoliopsida</taxon>
        <taxon>Liliopsida</taxon>
        <taxon>Asparagales</taxon>
        <taxon>Orchidaceae</taxon>
        <taxon>Epidendroideae</taxon>
        <taxon>Malaxideae</taxon>
        <taxon>Dendrobiinae</taxon>
        <taxon>Dendrobium</taxon>
    </lineage>
</organism>
<proteinExistence type="predicted"/>
<evidence type="ECO:0000313" key="2">
    <source>
        <dbReference type="EMBL" id="KAI0504556.1"/>
    </source>
</evidence>
<dbReference type="AlphaFoldDB" id="A0A8T3BAQ2"/>
<name>A0A8T3BAQ2_DENNO</name>
<keyword evidence="1" id="KW-0472">Membrane</keyword>
<feature type="transmembrane region" description="Helical" evidence="1">
    <location>
        <begin position="72"/>
        <end position="92"/>
    </location>
</feature>
<dbReference type="Proteomes" id="UP000829196">
    <property type="component" value="Unassembled WGS sequence"/>
</dbReference>
<accession>A0A8T3BAQ2</accession>
<dbReference type="EMBL" id="JAGYWB010000011">
    <property type="protein sequence ID" value="KAI0504556.1"/>
    <property type="molecule type" value="Genomic_DNA"/>
</dbReference>
<keyword evidence="1" id="KW-0812">Transmembrane</keyword>
<keyword evidence="1" id="KW-1133">Transmembrane helix</keyword>
<gene>
    <name evidence="2" type="ORF">KFK09_015508</name>
</gene>
<protein>
    <submittedName>
        <fullName evidence="2">Uncharacterized protein</fullName>
    </submittedName>
</protein>
<evidence type="ECO:0000256" key="1">
    <source>
        <dbReference type="SAM" id="Phobius"/>
    </source>
</evidence>
<comment type="caution">
    <text evidence="2">The sequence shown here is derived from an EMBL/GenBank/DDBJ whole genome shotgun (WGS) entry which is preliminary data.</text>
</comment>
<sequence length="95" mass="10163">MGEWFVIVKIGVVSMDVVEVKIERSGPLAPFTIGPISANDDDDGAAGEQVGLSLFGFFVVVRAWGRTSNESLAIACLGFAFPLLHLFVAVPLRVK</sequence>
<evidence type="ECO:0000313" key="3">
    <source>
        <dbReference type="Proteomes" id="UP000829196"/>
    </source>
</evidence>